<dbReference type="PANTHER" id="PTHR14527">
    <property type="entry name" value="PROTEIN MIS12 HOMOLOG"/>
    <property type="match status" value="1"/>
</dbReference>
<protein>
    <recommendedName>
        <fullName evidence="3">Protein MIS12 homolog</fullName>
    </recommendedName>
</protein>
<evidence type="ECO:0000256" key="5">
    <source>
        <dbReference type="ARBA" id="ARBA00022618"/>
    </source>
</evidence>
<dbReference type="GO" id="GO:0000070">
    <property type="term" value="P:mitotic sister chromatid segregation"/>
    <property type="evidence" value="ECO:0007669"/>
    <property type="project" value="TreeGrafter"/>
</dbReference>
<dbReference type="RefSeq" id="XP_019646570.1">
    <property type="nucleotide sequence ID" value="XM_019791011.1"/>
</dbReference>
<evidence type="ECO:0000256" key="2">
    <source>
        <dbReference type="ARBA" id="ARBA00008643"/>
    </source>
</evidence>
<keyword evidence="4" id="KW-0158">Chromosome</keyword>
<sequence>MTKMAASSTAEVAGDMSEEAHAEYAVQYFGFTPQSFADGVFNVMVDNLYDTMDAAEHYLVSRNRDVPKEEVKAGTQEVILKFLQAFKKAFDKLELYLLSNLFHLPNYVLLPEDKVQMEQYTPEEEAQLDEELDVLRQKIRNTVYVNTCLKQELEDLGKVQLQLERLLVQVAEIERTCSDAGVHELKEAIVFRSSKVTSLVDMLTSIMAHGGDTEHTQEQLTDLQEKITRIS</sequence>
<evidence type="ECO:0000256" key="10">
    <source>
        <dbReference type="ARBA" id="ARBA00023328"/>
    </source>
</evidence>
<evidence type="ECO:0000256" key="1">
    <source>
        <dbReference type="ARBA" id="ARBA00004629"/>
    </source>
</evidence>
<keyword evidence="8" id="KW-0175">Coiled coil</keyword>
<proteinExistence type="inferred from homology"/>
<evidence type="ECO:0000256" key="9">
    <source>
        <dbReference type="ARBA" id="ARBA00023306"/>
    </source>
</evidence>
<comment type="subcellular location">
    <subcellularLocation>
        <location evidence="1">Chromosome</location>
        <location evidence="1">Centromere</location>
        <location evidence="1">Kinetochore</location>
    </subcellularLocation>
</comment>
<evidence type="ECO:0000256" key="6">
    <source>
        <dbReference type="ARBA" id="ARBA00022776"/>
    </source>
</evidence>
<dbReference type="GO" id="GO:0051301">
    <property type="term" value="P:cell division"/>
    <property type="evidence" value="ECO:0007669"/>
    <property type="project" value="UniProtKB-KW"/>
</dbReference>
<keyword evidence="11" id="KW-1185">Reference proteome</keyword>
<dbReference type="GO" id="GO:0000444">
    <property type="term" value="C:MIS12/MIND type complex"/>
    <property type="evidence" value="ECO:0007669"/>
    <property type="project" value="TreeGrafter"/>
</dbReference>
<dbReference type="GO" id="GO:0005634">
    <property type="term" value="C:nucleus"/>
    <property type="evidence" value="ECO:0007669"/>
    <property type="project" value="InterPro"/>
</dbReference>
<evidence type="ECO:0000256" key="8">
    <source>
        <dbReference type="ARBA" id="ARBA00023054"/>
    </source>
</evidence>
<gene>
    <name evidence="12" type="primary">LOC109487059</name>
</gene>
<keyword evidence="5" id="KW-0132">Cell division</keyword>
<dbReference type="InterPro" id="IPR008685">
    <property type="entry name" value="Centromere_Mis12"/>
</dbReference>
<dbReference type="KEGG" id="bbel:109487059"/>
<evidence type="ECO:0000256" key="4">
    <source>
        <dbReference type="ARBA" id="ARBA00022454"/>
    </source>
</evidence>
<organism evidence="11 12">
    <name type="scientific">Branchiostoma belcheri</name>
    <name type="common">Amphioxus</name>
    <dbReference type="NCBI Taxonomy" id="7741"/>
    <lineage>
        <taxon>Eukaryota</taxon>
        <taxon>Metazoa</taxon>
        <taxon>Chordata</taxon>
        <taxon>Cephalochordata</taxon>
        <taxon>Leptocardii</taxon>
        <taxon>Amphioxiformes</taxon>
        <taxon>Branchiostomatidae</taxon>
        <taxon>Branchiostoma</taxon>
    </lineage>
</organism>
<dbReference type="PANTHER" id="PTHR14527:SF2">
    <property type="entry name" value="PROTEIN MIS12 HOMOLOG"/>
    <property type="match status" value="1"/>
</dbReference>
<keyword evidence="6" id="KW-0498">Mitosis</keyword>
<dbReference type="Proteomes" id="UP000515135">
    <property type="component" value="Unplaced"/>
</dbReference>
<dbReference type="Pfam" id="PF05859">
    <property type="entry name" value="Mis12"/>
    <property type="match status" value="1"/>
</dbReference>
<keyword evidence="9" id="KW-0131">Cell cycle</keyword>
<keyword evidence="7" id="KW-0995">Kinetochore</keyword>
<dbReference type="AlphaFoldDB" id="A0A6P4ZZP5"/>
<evidence type="ECO:0000256" key="7">
    <source>
        <dbReference type="ARBA" id="ARBA00022838"/>
    </source>
</evidence>
<name>A0A6P4ZZP5_BRABE</name>
<comment type="similarity">
    <text evidence="2">Belongs to the mis12 family.</text>
</comment>
<accession>A0A6P4ZZP5</accession>
<dbReference type="GO" id="GO:0051382">
    <property type="term" value="P:kinetochore assembly"/>
    <property type="evidence" value="ECO:0007669"/>
    <property type="project" value="TreeGrafter"/>
</dbReference>
<evidence type="ECO:0000313" key="12">
    <source>
        <dbReference type="RefSeq" id="XP_019646570.1"/>
    </source>
</evidence>
<dbReference type="GeneID" id="109487059"/>
<reference evidence="12" key="1">
    <citation type="submission" date="2025-08" db="UniProtKB">
        <authorList>
            <consortium name="RefSeq"/>
        </authorList>
    </citation>
    <scope>IDENTIFICATION</scope>
    <source>
        <tissue evidence="12">Gonad</tissue>
    </source>
</reference>
<keyword evidence="10" id="KW-0137">Centromere</keyword>
<evidence type="ECO:0000313" key="11">
    <source>
        <dbReference type="Proteomes" id="UP000515135"/>
    </source>
</evidence>
<dbReference type="OrthoDB" id="1884855at2759"/>
<evidence type="ECO:0000256" key="3">
    <source>
        <dbReference type="ARBA" id="ARBA00013793"/>
    </source>
</evidence>